<organism evidence="1 2">
    <name type="scientific">Desmophyllum pertusum</name>
    <dbReference type="NCBI Taxonomy" id="174260"/>
    <lineage>
        <taxon>Eukaryota</taxon>
        <taxon>Metazoa</taxon>
        <taxon>Cnidaria</taxon>
        <taxon>Anthozoa</taxon>
        <taxon>Hexacorallia</taxon>
        <taxon>Scleractinia</taxon>
        <taxon>Caryophylliina</taxon>
        <taxon>Caryophylliidae</taxon>
        <taxon>Desmophyllum</taxon>
    </lineage>
</organism>
<keyword evidence="2" id="KW-1185">Reference proteome</keyword>
<reference evidence="1" key="1">
    <citation type="submission" date="2023-01" db="EMBL/GenBank/DDBJ databases">
        <title>Genome assembly of the deep-sea coral Lophelia pertusa.</title>
        <authorList>
            <person name="Herrera S."/>
            <person name="Cordes E."/>
        </authorList>
    </citation>
    <scope>NUCLEOTIDE SEQUENCE</scope>
    <source>
        <strain evidence="1">USNM1676648</strain>
        <tissue evidence="1">Polyp</tissue>
    </source>
</reference>
<gene>
    <name evidence="1" type="ORF">OS493_039727</name>
</gene>
<evidence type="ECO:0000313" key="1">
    <source>
        <dbReference type="EMBL" id="KAJ7388120.1"/>
    </source>
</evidence>
<dbReference type="Proteomes" id="UP001163046">
    <property type="component" value="Unassembled WGS sequence"/>
</dbReference>
<accession>A0A9W9ZV69</accession>
<protein>
    <submittedName>
        <fullName evidence="1">Uncharacterized protein</fullName>
    </submittedName>
</protein>
<dbReference type="EMBL" id="MU825629">
    <property type="protein sequence ID" value="KAJ7388120.1"/>
    <property type="molecule type" value="Genomic_DNA"/>
</dbReference>
<sequence length="62" mass="6727">MQGAAGAVCLQGEHPKFDVYIVWIKNNEQGGDINTRAKAQTPADIKVRQKGTQGLTNAMNEL</sequence>
<name>A0A9W9ZV69_9CNID</name>
<evidence type="ECO:0000313" key="2">
    <source>
        <dbReference type="Proteomes" id="UP001163046"/>
    </source>
</evidence>
<proteinExistence type="predicted"/>
<dbReference type="AlphaFoldDB" id="A0A9W9ZV69"/>
<comment type="caution">
    <text evidence="1">The sequence shown here is derived from an EMBL/GenBank/DDBJ whole genome shotgun (WGS) entry which is preliminary data.</text>
</comment>